<sequence length="325" mass="39440">MSPYYLFKNKMKYWAIPKKELKRLYKQEHKSIYKIAKIFGVSGFKVNYWRRKYKIKRLSYFERHPIPQLTKTQKEYLFGALLGDDALLKKKEEIYPHLQVNHSAKQKDYVSWKYNIWKELVLSRIKKISIKVKGKIYPTYQFHTRAHPEFLDYYNLFYKNKRKRLLKEILNNLIPFSLAIWYMDDGTYIKSRGRAWLATNSFTYQEHLIIQRYFRGKWNLPTTIGTSDSGTHYLKFNTENTIKFLKLIENYIIPCFNYKIEPGRKLLWKRLSPEELNYIKNNYNVESPKLIAQKLQRPLKTIFEVAHRLKLTQPRGGRKYYEKDL</sequence>
<dbReference type="InterPro" id="IPR027434">
    <property type="entry name" value="Homing_endonucl"/>
</dbReference>
<dbReference type="AlphaFoldDB" id="A0A2M7H0T5"/>
<name>A0A2M7H0T5_9BACT</name>
<protein>
    <recommendedName>
        <fullName evidence="1">Homing endonuclease LAGLIDADG domain-containing protein</fullName>
    </recommendedName>
</protein>
<evidence type="ECO:0000313" key="2">
    <source>
        <dbReference type="EMBL" id="PIW34705.1"/>
    </source>
</evidence>
<evidence type="ECO:0000313" key="3">
    <source>
        <dbReference type="Proteomes" id="UP000230215"/>
    </source>
</evidence>
<comment type="caution">
    <text evidence="2">The sequence shown here is derived from an EMBL/GenBank/DDBJ whole genome shotgun (WGS) entry which is preliminary data.</text>
</comment>
<reference evidence="3" key="1">
    <citation type="submission" date="2017-09" db="EMBL/GenBank/DDBJ databases">
        <title>Depth-based differentiation of microbial function through sediment-hosted aquifers and enrichment of novel symbionts in the deep terrestrial subsurface.</title>
        <authorList>
            <person name="Probst A.J."/>
            <person name="Ladd B."/>
            <person name="Jarett J.K."/>
            <person name="Geller-Mcgrath D.E."/>
            <person name="Sieber C.M.K."/>
            <person name="Emerson J.B."/>
            <person name="Anantharaman K."/>
            <person name="Thomas B.C."/>
            <person name="Malmstrom R."/>
            <person name="Stieglmeier M."/>
            <person name="Klingl A."/>
            <person name="Woyke T."/>
            <person name="Ryan C.M."/>
            <person name="Banfield J.F."/>
        </authorList>
    </citation>
    <scope>NUCLEOTIDE SEQUENCE [LARGE SCALE GENOMIC DNA]</scope>
</reference>
<dbReference type="GO" id="GO:0004519">
    <property type="term" value="F:endonuclease activity"/>
    <property type="evidence" value="ECO:0007669"/>
    <property type="project" value="InterPro"/>
</dbReference>
<accession>A0A2M7H0T5</accession>
<feature type="domain" description="Homing endonuclease LAGLIDADG" evidence="1">
    <location>
        <begin position="75"/>
        <end position="244"/>
    </location>
</feature>
<evidence type="ECO:0000259" key="1">
    <source>
        <dbReference type="Pfam" id="PF03161"/>
    </source>
</evidence>
<dbReference type="InterPro" id="IPR004860">
    <property type="entry name" value="LAGLIDADG_dom"/>
</dbReference>
<dbReference type="SUPFAM" id="SSF55608">
    <property type="entry name" value="Homing endonucleases"/>
    <property type="match status" value="1"/>
</dbReference>
<dbReference type="Pfam" id="PF03161">
    <property type="entry name" value="LAGLIDADG_2"/>
    <property type="match status" value="1"/>
</dbReference>
<dbReference type="Gene3D" id="3.10.28.10">
    <property type="entry name" value="Homing endonucleases"/>
    <property type="match status" value="2"/>
</dbReference>
<gene>
    <name evidence="2" type="ORF">COW25_02485</name>
</gene>
<dbReference type="EMBL" id="PFGB01000078">
    <property type="protein sequence ID" value="PIW34705.1"/>
    <property type="molecule type" value="Genomic_DNA"/>
</dbReference>
<proteinExistence type="predicted"/>
<dbReference type="Proteomes" id="UP000230215">
    <property type="component" value="Unassembled WGS sequence"/>
</dbReference>
<organism evidence="2 3">
    <name type="scientific">Candidatus Nealsonbacteria bacterium CG15_BIG_FIL_POST_REV_8_21_14_020_37_12</name>
    <dbReference type="NCBI Taxonomy" id="1974716"/>
    <lineage>
        <taxon>Bacteria</taxon>
        <taxon>Candidatus Nealsoniibacteriota</taxon>
    </lineage>
</organism>